<dbReference type="SUPFAM" id="SSF52980">
    <property type="entry name" value="Restriction endonuclease-like"/>
    <property type="match status" value="1"/>
</dbReference>
<dbReference type="CDD" id="cd06260">
    <property type="entry name" value="DUF820-like"/>
    <property type="match status" value="1"/>
</dbReference>
<dbReference type="InterPro" id="IPR011335">
    <property type="entry name" value="Restrct_endonuc-II-like"/>
</dbReference>
<gene>
    <name evidence="2" type="ORF">ACFOW8_05480</name>
</gene>
<comment type="caution">
    <text evidence="2">The sequence shown here is derived from an EMBL/GenBank/DDBJ whole genome shotgun (WGS) entry which is preliminary data.</text>
</comment>
<keyword evidence="2" id="KW-0255">Endonuclease</keyword>
<keyword evidence="2" id="KW-0378">Hydrolase</keyword>
<dbReference type="GO" id="GO:0004519">
    <property type="term" value="F:endonuclease activity"/>
    <property type="evidence" value="ECO:0007669"/>
    <property type="project" value="UniProtKB-KW"/>
</dbReference>
<keyword evidence="2" id="KW-0540">Nuclease</keyword>
<dbReference type="Pfam" id="PF05685">
    <property type="entry name" value="Uma2"/>
    <property type="match status" value="1"/>
</dbReference>
<organism evidence="2 3">
    <name type="scientific">Nocardia rhizosphaerae</name>
    <dbReference type="NCBI Taxonomy" id="1691571"/>
    <lineage>
        <taxon>Bacteria</taxon>
        <taxon>Bacillati</taxon>
        <taxon>Actinomycetota</taxon>
        <taxon>Actinomycetes</taxon>
        <taxon>Mycobacteriales</taxon>
        <taxon>Nocardiaceae</taxon>
        <taxon>Nocardia</taxon>
    </lineage>
</organism>
<feature type="domain" description="Putative restriction endonuclease" evidence="1">
    <location>
        <begin position="17"/>
        <end position="151"/>
    </location>
</feature>
<protein>
    <submittedName>
        <fullName evidence="2">Uma2 family endonuclease</fullName>
    </submittedName>
</protein>
<keyword evidence="3" id="KW-1185">Reference proteome</keyword>
<dbReference type="Gene3D" id="3.90.1570.10">
    <property type="entry name" value="tt1808, chain A"/>
    <property type="match status" value="1"/>
</dbReference>
<dbReference type="RefSeq" id="WP_378546346.1">
    <property type="nucleotide sequence ID" value="NZ_JBHSBA010000003.1"/>
</dbReference>
<sequence>MTGDPRTAESLPEFLTWEEYLGLPTEIAQCIDGLDRGKVIWARTGPRRNQRAAVRLRNALESAWSAARSGHDGCFEADSEQPIFFTAKNDFLKPDFVLYQCLSADEQDVPASAVVIVGEVLSPSNSVQDMQRKTTRFAEAGIPWYWEVEATETGLVIQINALLPAPEHRPAGVQPLREFHYEPVARWTGTGDFTYHLPFPFTIPARELEY</sequence>
<accession>A0ABV8L1N0</accession>
<dbReference type="InterPro" id="IPR008538">
    <property type="entry name" value="Uma2"/>
</dbReference>
<name>A0ABV8L1N0_9NOCA</name>
<dbReference type="InterPro" id="IPR012296">
    <property type="entry name" value="Nuclease_put_TT1808"/>
</dbReference>
<evidence type="ECO:0000259" key="1">
    <source>
        <dbReference type="Pfam" id="PF05685"/>
    </source>
</evidence>
<reference evidence="3" key="1">
    <citation type="journal article" date="2019" name="Int. J. Syst. Evol. Microbiol.">
        <title>The Global Catalogue of Microorganisms (GCM) 10K type strain sequencing project: providing services to taxonomists for standard genome sequencing and annotation.</title>
        <authorList>
            <consortium name="The Broad Institute Genomics Platform"/>
            <consortium name="The Broad Institute Genome Sequencing Center for Infectious Disease"/>
            <person name="Wu L."/>
            <person name="Ma J."/>
        </authorList>
    </citation>
    <scope>NUCLEOTIDE SEQUENCE [LARGE SCALE GENOMIC DNA]</scope>
    <source>
        <strain evidence="3">CGMCC 4.7204</strain>
    </source>
</reference>
<proteinExistence type="predicted"/>
<evidence type="ECO:0000313" key="3">
    <source>
        <dbReference type="Proteomes" id="UP001595767"/>
    </source>
</evidence>
<evidence type="ECO:0000313" key="2">
    <source>
        <dbReference type="EMBL" id="MFC4124374.1"/>
    </source>
</evidence>
<dbReference type="EMBL" id="JBHSBA010000003">
    <property type="protein sequence ID" value="MFC4124374.1"/>
    <property type="molecule type" value="Genomic_DNA"/>
</dbReference>
<dbReference type="Proteomes" id="UP001595767">
    <property type="component" value="Unassembled WGS sequence"/>
</dbReference>